<reference evidence="6" key="1">
    <citation type="submission" date="2017-09" db="EMBL/GenBank/DDBJ databases">
        <title>Depth-based differentiation of microbial function through sediment-hosted aquifers and enrichment of novel symbionts in the deep terrestrial subsurface.</title>
        <authorList>
            <person name="Probst A.J."/>
            <person name="Ladd B."/>
            <person name="Jarett J.K."/>
            <person name="Geller-Mcgrath D.E."/>
            <person name="Sieber C.M.K."/>
            <person name="Emerson J.B."/>
            <person name="Anantharaman K."/>
            <person name="Thomas B.C."/>
            <person name="Malmstrom R."/>
            <person name="Stieglmeier M."/>
            <person name="Klingl A."/>
            <person name="Woyke T."/>
            <person name="Ryan C.M."/>
            <person name="Banfield J.F."/>
        </authorList>
    </citation>
    <scope>NUCLEOTIDE SEQUENCE [LARGE SCALE GENOMIC DNA]</scope>
</reference>
<dbReference type="GO" id="GO:0016887">
    <property type="term" value="F:ATP hydrolysis activity"/>
    <property type="evidence" value="ECO:0007669"/>
    <property type="project" value="InterPro"/>
</dbReference>
<gene>
    <name evidence="5" type="ORF">CO054_01195</name>
</gene>
<dbReference type="CDD" id="cd03267">
    <property type="entry name" value="ABC_NatA_like"/>
    <property type="match status" value="1"/>
</dbReference>
<name>A0A2M8ESZ2_9BACT</name>
<proteinExistence type="predicted"/>
<feature type="domain" description="ABC transporter" evidence="4">
    <location>
        <begin position="4"/>
        <end position="257"/>
    </location>
</feature>
<keyword evidence="3" id="KW-0067">ATP-binding</keyword>
<dbReference type="InterPro" id="IPR003593">
    <property type="entry name" value="AAA+_ATPase"/>
</dbReference>
<evidence type="ECO:0000256" key="1">
    <source>
        <dbReference type="ARBA" id="ARBA00022448"/>
    </source>
</evidence>
<evidence type="ECO:0000313" key="6">
    <source>
        <dbReference type="Proteomes" id="UP000229816"/>
    </source>
</evidence>
<keyword evidence="1" id="KW-0813">Transport</keyword>
<dbReference type="Pfam" id="PF00005">
    <property type="entry name" value="ABC_tran"/>
    <property type="match status" value="1"/>
</dbReference>
<dbReference type="PANTHER" id="PTHR42711">
    <property type="entry name" value="ABC TRANSPORTER ATP-BINDING PROTEIN"/>
    <property type="match status" value="1"/>
</dbReference>
<dbReference type="EMBL" id="PFSF01000025">
    <property type="protein sequence ID" value="PJC28238.1"/>
    <property type="molecule type" value="Genomic_DNA"/>
</dbReference>
<evidence type="ECO:0000259" key="4">
    <source>
        <dbReference type="PROSITE" id="PS50893"/>
    </source>
</evidence>
<keyword evidence="2" id="KW-0547">Nucleotide-binding</keyword>
<evidence type="ECO:0000256" key="3">
    <source>
        <dbReference type="ARBA" id="ARBA00022840"/>
    </source>
</evidence>
<dbReference type="Gene3D" id="3.40.50.300">
    <property type="entry name" value="P-loop containing nucleotide triphosphate hydrolases"/>
    <property type="match status" value="1"/>
</dbReference>
<dbReference type="GO" id="GO:0005524">
    <property type="term" value="F:ATP binding"/>
    <property type="evidence" value="ECO:0007669"/>
    <property type="project" value="UniProtKB-KW"/>
</dbReference>
<sequence>MSVVEVKNLKKYYQVHKKEPGLAGSLKSLFVRKYEDVKAVNNISFNIEEGELVGFIGPNGAGKTTTLKCLSGLLYPTSGKISVLGFNPWERKAEFLKQIALVMGQKNQLWWDLPPMETFVLNKEIYEVPDEQFKKTLDGLVKLLEVEDILKIQVRKLSLGQRMKCELIAALLHSPKVLFLDEPTIGLDVVMQKKMRDFIKEYNRRYKATIILTSHYMGDVQELCQRVLIIDKGKLVFDGQLAEIVQKYADYKLISVILSKEVDPKILNGIGKVKEFNYPKLILTVKRNETSKLAAKVLEKLPVADLNIEEPPIEDIIRELFTGKKYG</sequence>
<evidence type="ECO:0000313" key="5">
    <source>
        <dbReference type="EMBL" id="PJC28238.1"/>
    </source>
</evidence>
<accession>A0A2M8ESZ2</accession>
<dbReference type="SMART" id="SM00382">
    <property type="entry name" value="AAA"/>
    <property type="match status" value="1"/>
</dbReference>
<comment type="caution">
    <text evidence="5">The sequence shown here is derived from an EMBL/GenBank/DDBJ whole genome shotgun (WGS) entry which is preliminary data.</text>
</comment>
<evidence type="ECO:0000256" key="2">
    <source>
        <dbReference type="ARBA" id="ARBA00022741"/>
    </source>
</evidence>
<dbReference type="PANTHER" id="PTHR42711:SF4">
    <property type="entry name" value="ABC TRANSPORTER RELATED"/>
    <property type="match status" value="1"/>
</dbReference>
<dbReference type="SUPFAM" id="SSF52540">
    <property type="entry name" value="P-loop containing nucleoside triphosphate hydrolases"/>
    <property type="match status" value="1"/>
</dbReference>
<dbReference type="PROSITE" id="PS50893">
    <property type="entry name" value="ABC_TRANSPORTER_2"/>
    <property type="match status" value="1"/>
</dbReference>
<dbReference type="InterPro" id="IPR050763">
    <property type="entry name" value="ABC_transporter_ATP-binding"/>
</dbReference>
<dbReference type="InterPro" id="IPR027417">
    <property type="entry name" value="P-loop_NTPase"/>
</dbReference>
<dbReference type="AlphaFoldDB" id="A0A2M8ESZ2"/>
<protein>
    <submittedName>
        <fullName evidence="5">ABC transporter</fullName>
    </submittedName>
</protein>
<dbReference type="InterPro" id="IPR003439">
    <property type="entry name" value="ABC_transporter-like_ATP-bd"/>
</dbReference>
<organism evidence="5 6">
    <name type="scientific">Candidatus Shapirobacteria bacterium CG_4_9_14_0_2_um_filter_39_11</name>
    <dbReference type="NCBI Taxonomy" id="1974478"/>
    <lineage>
        <taxon>Bacteria</taxon>
        <taxon>Candidatus Shapironibacteriota</taxon>
    </lineage>
</organism>
<dbReference type="Proteomes" id="UP000229816">
    <property type="component" value="Unassembled WGS sequence"/>
</dbReference>